<dbReference type="Gene3D" id="3.10.250.10">
    <property type="entry name" value="SRCR-like domain"/>
    <property type="match status" value="1"/>
</dbReference>
<dbReference type="InterPro" id="IPR036772">
    <property type="entry name" value="SRCR-like_dom_sf"/>
</dbReference>
<dbReference type="GO" id="GO:0016020">
    <property type="term" value="C:membrane"/>
    <property type="evidence" value="ECO:0007669"/>
    <property type="project" value="InterPro"/>
</dbReference>
<evidence type="ECO:0000256" key="2">
    <source>
        <dbReference type="PROSITE-ProRule" id="PRU00196"/>
    </source>
</evidence>
<dbReference type="PROSITE" id="PS50287">
    <property type="entry name" value="SRCR_2"/>
    <property type="match status" value="1"/>
</dbReference>
<evidence type="ECO:0000313" key="4">
    <source>
        <dbReference type="EMBL" id="CAE1316385.1"/>
    </source>
</evidence>
<reference evidence="4" key="1">
    <citation type="submission" date="2021-01" db="EMBL/GenBank/DDBJ databases">
        <authorList>
            <person name="Li R."/>
            <person name="Bekaert M."/>
        </authorList>
    </citation>
    <scope>NUCLEOTIDE SEQUENCE</scope>
    <source>
        <strain evidence="4">Farmed</strain>
    </source>
</reference>
<evidence type="ECO:0000259" key="3">
    <source>
        <dbReference type="PROSITE" id="PS50287"/>
    </source>
</evidence>
<comment type="caution">
    <text evidence="2">Lacks conserved residue(s) required for the propagation of feature annotation.</text>
</comment>
<name>A0A812E6A1_ACAPH</name>
<dbReference type="SUPFAM" id="SSF56487">
    <property type="entry name" value="SRCR-like"/>
    <property type="match status" value="1"/>
</dbReference>
<evidence type="ECO:0000313" key="5">
    <source>
        <dbReference type="Proteomes" id="UP000597762"/>
    </source>
</evidence>
<feature type="domain" description="SRCR" evidence="3">
    <location>
        <begin position="188"/>
        <end position="289"/>
    </location>
</feature>
<dbReference type="EMBL" id="CAHIKZ030004854">
    <property type="protein sequence ID" value="CAE1316385.1"/>
    <property type="molecule type" value="Genomic_DNA"/>
</dbReference>
<dbReference type="InterPro" id="IPR001190">
    <property type="entry name" value="SRCR"/>
</dbReference>
<keyword evidence="5" id="KW-1185">Reference proteome</keyword>
<evidence type="ECO:0000256" key="1">
    <source>
        <dbReference type="ARBA" id="ARBA00023157"/>
    </source>
</evidence>
<proteinExistence type="predicted"/>
<comment type="caution">
    <text evidence="4">The sequence shown here is derived from an EMBL/GenBank/DDBJ whole genome shotgun (WGS) entry which is preliminary data.</text>
</comment>
<keyword evidence="1 2" id="KW-1015">Disulfide bond</keyword>
<sequence length="290" mass="32722">MTRTADDPQCQKTTSDKTESVNLKIEFEKITDKLDMIDNRAEELNDNLVHTSEILESSRNHTEHVVKLVEALSGSTIWIPHILREVKTTAKSLNESINATYLVYKQMMGLRSDTPPSDEIPGIFERKLEKSEHYQNSAANFHCKIDEDDSKLMQRQISKVEEILKKLDNSTAPQPEPTQKPTESTYQVLLDKKEVRGNSTSGVLLITSLRGLVHVCYDEIHSPLVASIACNQLEFSLGSPLMVPNVLMPTEKVFLINCLRRETTLDVCSFEMVSSDYCKESGLLGVFCIE</sequence>
<dbReference type="Proteomes" id="UP000597762">
    <property type="component" value="Unassembled WGS sequence"/>
</dbReference>
<feature type="disulfide bond" evidence="2">
    <location>
        <begin position="258"/>
        <end position="268"/>
    </location>
</feature>
<protein>
    <recommendedName>
        <fullName evidence="3">SRCR domain-containing protein</fullName>
    </recommendedName>
</protein>
<gene>
    <name evidence="4" type="ORF">SPHA_67104</name>
</gene>
<organism evidence="4 5">
    <name type="scientific">Acanthosepion pharaonis</name>
    <name type="common">Pharaoh cuttlefish</name>
    <name type="synonym">Sepia pharaonis</name>
    <dbReference type="NCBI Taxonomy" id="158019"/>
    <lineage>
        <taxon>Eukaryota</taxon>
        <taxon>Metazoa</taxon>
        <taxon>Spiralia</taxon>
        <taxon>Lophotrochozoa</taxon>
        <taxon>Mollusca</taxon>
        <taxon>Cephalopoda</taxon>
        <taxon>Coleoidea</taxon>
        <taxon>Decapodiformes</taxon>
        <taxon>Sepiida</taxon>
        <taxon>Sepiina</taxon>
        <taxon>Sepiidae</taxon>
        <taxon>Acanthosepion</taxon>
    </lineage>
</organism>
<accession>A0A812E6A1</accession>
<dbReference type="AlphaFoldDB" id="A0A812E6A1"/>